<evidence type="ECO:0000313" key="1">
    <source>
        <dbReference type="EMBL" id="CAG6664735.1"/>
    </source>
</evidence>
<reference evidence="1" key="1">
    <citation type="submission" date="2021-05" db="EMBL/GenBank/DDBJ databases">
        <authorList>
            <person name="Alioto T."/>
            <person name="Alioto T."/>
            <person name="Gomez Garrido J."/>
        </authorList>
    </citation>
    <scope>NUCLEOTIDE SEQUENCE</scope>
</reference>
<dbReference type="AlphaFoldDB" id="A0A8D8S7Q3"/>
<dbReference type="EMBL" id="HBUF01208483">
    <property type="protein sequence ID" value="CAG6664735.1"/>
    <property type="molecule type" value="Transcribed_RNA"/>
</dbReference>
<organism evidence="1">
    <name type="scientific">Cacopsylla melanoneura</name>
    <dbReference type="NCBI Taxonomy" id="428564"/>
    <lineage>
        <taxon>Eukaryota</taxon>
        <taxon>Metazoa</taxon>
        <taxon>Ecdysozoa</taxon>
        <taxon>Arthropoda</taxon>
        <taxon>Hexapoda</taxon>
        <taxon>Insecta</taxon>
        <taxon>Pterygota</taxon>
        <taxon>Neoptera</taxon>
        <taxon>Paraneoptera</taxon>
        <taxon>Hemiptera</taxon>
        <taxon>Sternorrhyncha</taxon>
        <taxon>Psylloidea</taxon>
        <taxon>Psyllidae</taxon>
        <taxon>Psyllinae</taxon>
        <taxon>Cacopsylla</taxon>
    </lineage>
</organism>
<accession>A0A8D8S7Q3</accession>
<sequence length="340" mass="40014">MKLVLDVNLSFCLILTTLETYLIQMTLSIQLPSEQATYYNHSLTKSFQQKHSDSVSELDQLNQILYTRIKKLESLCNSMRFLRKLSANFLNNLNELNERNKITSIEVHGVPTLHMKEQYSLVEQLSKHLLGYFHDEDIAGIRDFFTHKDTRFRNLIVQFKTVKIKNKWFTAFINRGRSLGYGYMKSFPGFNLTLYEGIQMPPITIRDHLSKHKASILRVAQALLSKFKYVKVFLNNTEVYADRKVDTDTFVRYWIRDFEDSRNLKHILVQEGVPMLLDHFAHDEITPNLRYVYTKPNNNKPTSKKKIRFIGTGIRTKAAYTPARQERVYNNNNNRYTQTH</sequence>
<proteinExistence type="predicted"/>
<name>A0A8D8S7Q3_9HEMI</name>
<protein>
    <submittedName>
        <fullName evidence="1">Uncharacterized protein</fullName>
    </submittedName>
</protein>